<feature type="transmembrane region" description="Helical" evidence="3">
    <location>
        <begin position="7"/>
        <end position="28"/>
    </location>
</feature>
<keyword evidence="1 2" id="KW-0808">Transferase</keyword>
<evidence type="ECO:0000256" key="3">
    <source>
        <dbReference type="SAM" id="Phobius"/>
    </source>
</evidence>
<dbReference type="EMBL" id="FOHB01000002">
    <property type="protein sequence ID" value="SER95402.1"/>
    <property type="molecule type" value="Genomic_DNA"/>
</dbReference>
<dbReference type="RefSeq" id="WP_218144224.1">
    <property type="nucleotide sequence ID" value="NZ_FOHB01000002.1"/>
</dbReference>
<accession>A0A1H9TDX8</accession>
<keyword evidence="3" id="KW-0812">Transmembrane</keyword>
<feature type="transmembrane region" description="Helical" evidence="3">
    <location>
        <begin position="131"/>
        <end position="148"/>
    </location>
</feature>
<comment type="similarity">
    <text evidence="2">Belongs to the CDP-alcohol phosphatidyltransferase class-I family.</text>
</comment>
<evidence type="ECO:0000256" key="1">
    <source>
        <dbReference type="ARBA" id="ARBA00022679"/>
    </source>
</evidence>
<feature type="transmembrane region" description="Helical" evidence="3">
    <location>
        <begin position="63"/>
        <end position="81"/>
    </location>
</feature>
<dbReference type="STRING" id="587636.SAMN05216199_1565"/>
<dbReference type="InterPro" id="IPR000462">
    <property type="entry name" value="CDP-OH_P_trans"/>
</dbReference>
<dbReference type="GO" id="GO:0008654">
    <property type="term" value="P:phospholipid biosynthetic process"/>
    <property type="evidence" value="ECO:0007669"/>
    <property type="project" value="InterPro"/>
</dbReference>
<keyword evidence="5" id="KW-1185">Reference proteome</keyword>
<keyword evidence="3" id="KW-0472">Membrane</keyword>
<reference evidence="5" key="1">
    <citation type="submission" date="2016-10" db="EMBL/GenBank/DDBJ databases">
        <authorList>
            <person name="Varghese N."/>
            <person name="Submissions S."/>
        </authorList>
    </citation>
    <scope>NUCLEOTIDE SEQUENCE [LARGE SCALE GENOMIC DNA]</scope>
    <source>
        <strain evidence="5">CGMCC 1.6963</strain>
    </source>
</reference>
<dbReference type="InterPro" id="IPR043130">
    <property type="entry name" value="CDP-OH_PTrfase_TM_dom"/>
</dbReference>
<dbReference type="Pfam" id="PF01066">
    <property type="entry name" value="CDP-OH_P_transf"/>
    <property type="match status" value="1"/>
</dbReference>
<evidence type="ECO:0000313" key="5">
    <source>
        <dbReference type="Proteomes" id="UP000199019"/>
    </source>
</evidence>
<dbReference type="GO" id="GO:0016780">
    <property type="term" value="F:phosphotransferase activity, for other substituted phosphate groups"/>
    <property type="evidence" value="ECO:0007669"/>
    <property type="project" value="InterPro"/>
</dbReference>
<proteinExistence type="inferred from homology"/>
<keyword evidence="3" id="KW-1133">Transmembrane helix</keyword>
<gene>
    <name evidence="4" type="ORF">SAMN05216199_1565</name>
</gene>
<sequence length="258" mass="26902">MLTARRFTVLGAVAAMVLVTTLAVAIGMSTTGCLVGLLCGVVLNATLAVGLKSGAGSHVPGAADLITLSRAVIACALAGLATEAVLHRPQTAWFVPVTVVALLLDAVDGWVARRTGTSSAFGGRFDGEVDAFLILVLSVQVTTGFGAWVLTAGLMRYVFGVAGWVAPWMRARLPYRYWRKVVTAAQGVVLTAAAADVLPRGVSIAGLVLGLALLSESFGRDVAWLLHERATNRRSRDAAVMTAVMSTVVHPEPHTEAV</sequence>
<protein>
    <submittedName>
        <fullName evidence="4">CDP-alcohol phosphatidyltransferase</fullName>
    </submittedName>
</protein>
<feature type="transmembrane region" description="Helical" evidence="3">
    <location>
        <begin position="34"/>
        <end position="51"/>
    </location>
</feature>
<evidence type="ECO:0000313" key="4">
    <source>
        <dbReference type="EMBL" id="SER95402.1"/>
    </source>
</evidence>
<name>A0A1H9TDX8_9MICO</name>
<dbReference type="PROSITE" id="PS51257">
    <property type="entry name" value="PROKAR_LIPOPROTEIN"/>
    <property type="match status" value="1"/>
</dbReference>
<dbReference type="PROSITE" id="PS00379">
    <property type="entry name" value="CDP_ALCOHOL_P_TRANSF"/>
    <property type="match status" value="1"/>
</dbReference>
<dbReference type="AlphaFoldDB" id="A0A1H9TDX8"/>
<dbReference type="GO" id="GO:0016020">
    <property type="term" value="C:membrane"/>
    <property type="evidence" value="ECO:0007669"/>
    <property type="project" value="InterPro"/>
</dbReference>
<dbReference type="InterPro" id="IPR048254">
    <property type="entry name" value="CDP_ALCOHOL_P_TRANSF_CS"/>
</dbReference>
<evidence type="ECO:0000256" key="2">
    <source>
        <dbReference type="RuleBase" id="RU003750"/>
    </source>
</evidence>
<dbReference type="Proteomes" id="UP000199019">
    <property type="component" value="Unassembled WGS sequence"/>
</dbReference>
<feature type="transmembrane region" description="Helical" evidence="3">
    <location>
        <begin position="93"/>
        <end position="111"/>
    </location>
</feature>
<dbReference type="Gene3D" id="1.20.120.1760">
    <property type="match status" value="1"/>
</dbReference>
<organism evidence="4 5">
    <name type="scientific">Pedococcus cremeus</name>
    <dbReference type="NCBI Taxonomy" id="587636"/>
    <lineage>
        <taxon>Bacteria</taxon>
        <taxon>Bacillati</taxon>
        <taxon>Actinomycetota</taxon>
        <taxon>Actinomycetes</taxon>
        <taxon>Micrococcales</taxon>
        <taxon>Intrasporangiaceae</taxon>
        <taxon>Pedococcus</taxon>
    </lineage>
</organism>